<dbReference type="KEGG" id="taes:123124038"/>
<feature type="compositionally biased region" description="Gly residues" evidence="1">
    <location>
        <begin position="139"/>
        <end position="153"/>
    </location>
</feature>
<dbReference type="Gramene" id="TraesSTA5D03G03016640.1">
    <property type="protein sequence ID" value="TraesSTA5D03G03016640.1.CDS1"/>
    <property type="gene ID" value="TraesSTA5D03G03016640"/>
</dbReference>
<feature type="compositionally biased region" description="Basic and acidic residues" evidence="1">
    <location>
        <begin position="77"/>
        <end position="87"/>
    </location>
</feature>
<dbReference type="Gramene" id="TraesMAC5D03G03023980.1">
    <property type="protein sequence ID" value="TraesMAC5D03G03023980.1.CDS1"/>
    <property type="gene ID" value="TraesMAC5D03G03023980"/>
</dbReference>
<evidence type="ECO:0000313" key="3">
    <source>
        <dbReference type="Proteomes" id="UP000019116"/>
    </source>
</evidence>
<dbReference type="AlphaFoldDB" id="A0A3B6MJ38"/>
<dbReference type="OMA" id="CRPIENV"/>
<dbReference type="Gramene" id="TraesCS5D03G0003100.1">
    <property type="protein sequence ID" value="TraesCS5D03G0003100.1.CDS1"/>
    <property type="gene ID" value="TraesCS5D03G0003100"/>
</dbReference>
<dbReference type="OrthoDB" id="783251at2759"/>
<feature type="compositionally biased region" description="Low complexity" evidence="1">
    <location>
        <begin position="1"/>
        <end position="17"/>
    </location>
</feature>
<feature type="region of interest" description="Disordered" evidence="1">
    <location>
        <begin position="43"/>
        <end position="87"/>
    </location>
</feature>
<reference evidence="2" key="2">
    <citation type="submission" date="2018-10" db="UniProtKB">
        <authorList>
            <consortium name="EnsemblPlants"/>
        </authorList>
    </citation>
    <scope>IDENTIFICATION</scope>
</reference>
<reference evidence="2" key="1">
    <citation type="submission" date="2018-08" db="EMBL/GenBank/DDBJ databases">
        <authorList>
            <person name="Rossello M."/>
        </authorList>
    </citation>
    <scope>NUCLEOTIDE SEQUENCE [LARGE SCALE GENOMIC DNA]</scope>
    <source>
        <strain evidence="2">cv. Chinese Spring</strain>
    </source>
</reference>
<dbReference type="Gramene" id="TraesROB_scaffold_037738_01G000300.1">
    <property type="protein sequence ID" value="TraesROB_scaffold_037738_01G000300.1"/>
    <property type="gene ID" value="TraesROB_scaffold_037738_01G000300"/>
</dbReference>
<dbReference type="EnsemblPlants" id="TraesCS5D02G001800.1">
    <property type="protein sequence ID" value="TraesCS5D02G001800.1.cds1"/>
    <property type="gene ID" value="TraesCS5D02G001800"/>
</dbReference>
<dbReference type="Gramene" id="TraesCS5D02G001800.1">
    <property type="protein sequence ID" value="TraesCS5D02G001800.1.cds1"/>
    <property type="gene ID" value="TraesCS5D02G001800"/>
</dbReference>
<feature type="compositionally biased region" description="Low complexity" evidence="1">
    <location>
        <begin position="123"/>
        <end position="138"/>
    </location>
</feature>
<feature type="compositionally biased region" description="Polar residues" evidence="1">
    <location>
        <begin position="113"/>
        <end position="122"/>
    </location>
</feature>
<feature type="compositionally biased region" description="Low complexity" evidence="1">
    <location>
        <begin position="51"/>
        <end position="70"/>
    </location>
</feature>
<dbReference type="Gramene" id="TraesLAC5D03G02983480.1">
    <property type="protein sequence ID" value="TraesLAC5D03G02983480.1.CDS1"/>
    <property type="gene ID" value="TraesLAC5D03G02983480"/>
</dbReference>
<dbReference type="Gramene" id="TraesRN5D0100003800.1">
    <property type="protein sequence ID" value="TraesRN5D0100003800.1"/>
    <property type="gene ID" value="TraesRN5D0100003800"/>
</dbReference>
<dbReference type="Gramene" id="TraesCAD_scaffold_014549_01G000300.1">
    <property type="protein sequence ID" value="TraesCAD_scaffold_014549_01G000300.1"/>
    <property type="gene ID" value="TraesCAD_scaffold_014549_01G000300"/>
</dbReference>
<dbReference type="Gramene" id="TraesPARA_EIv1.0_1761690.1">
    <property type="protein sequence ID" value="TraesPARA_EIv1.0_1761690.1.CDS1"/>
    <property type="gene ID" value="TraesPARA_EIv1.0_1761690"/>
</dbReference>
<dbReference type="Gramene" id="TraesLDM5D03G03032350.1">
    <property type="protein sequence ID" value="TraesLDM5D03G03032350.1.CDS1"/>
    <property type="gene ID" value="TraesLDM5D03G03032350"/>
</dbReference>
<dbReference type="PANTHER" id="PTHR34190">
    <property type="entry name" value="EXPRESSED PROTEIN"/>
    <property type="match status" value="1"/>
</dbReference>
<accession>A0A3B6MJ38</accession>
<proteinExistence type="predicted"/>
<dbReference type="Gramene" id="TraesSYM5D03G02966610.1">
    <property type="protein sequence ID" value="TraesSYM5D03G02966610.1.CDS1"/>
    <property type="gene ID" value="TraesSYM5D03G02966610"/>
</dbReference>
<gene>
    <name evidence="2" type="primary">LOC123124038</name>
</gene>
<evidence type="ECO:0000256" key="1">
    <source>
        <dbReference type="SAM" id="MobiDB-lite"/>
    </source>
</evidence>
<evidence type="ECO:0000313" key="2">
    <source>
        <dbReference type="EnsemblPlants" id="TraesCS5D02G001800.1.cds1"/>
    </source>
</evidence>
<dbReference type="PANTHER" id="PTHR34190:SF4">
    <property type="entry name" value="EXPRESSED PROTEIN"/>
    <property type="match status" value="1"/>
</dbReference>
<sequence>MASSAVSHSHGGQHQQHLPAAAGSMMARVDRLDLVVGYLEEMRHHSGGSGRSSTTATSTLSSSSPTTPRSSRPHGCRPAEELLREAKAKGSLVERIAFLEDRVLRMEEERMDLSSSMDTAEQTTPTSSGRRTMRMMMSGSGGAGDEHGSGGSGKKGKKGLKSLVKSCVRAGAKLKTKE</sequence>
<dbReference type="Gramene" id="TraesWEE_scaffold_031981_01G000200.1">
    <property type="protein sequence ID" value="TraesWEE_scaffold_031981_01G000200.1"/>
    <property type="gene ID" value="TraesWEE_scaffold_031981_01G000200"/>
</dbReference>
<feature type="region of interest" description="Disordered" evidence="1">
    <location>
        <begin position="110"/>
        <end position="161"/>
    </location>
</feature>
<dbReference type="GeneID" id="123124038"/>
<protein>
    <submittedName>
        <fullName evidence="2">Uncharacterized protein</fullName>
    </submittedName>
</protein>
<dbReference type="Gramene" id="TraesNOR5D03G03062020.1">
    <property type="protein sequence ID" value="TraesNOR5D03G03062020.1.CDS1"/>
    <property type="gene ID" value="TraesNOR5D03G03062020"/>
</dbReference>
<organism evidence="2">
    <name type="scientific">Triticum aestivum</name>
    <name type="common">Wheat</name>
    <dbReference type="NCBI Taxonomy" id="4565"/>
    <lineage>
        <taxon>Eukaryota</taxon>
        <taxon>Viridiplantae</taxon>
        <taxon>Streptophyta</taxon>
        <taxon>Embryophyta</taxon>
        <taxon>Tracheophyta</taxon>
        <taxon>Spermatophyta</taxon>
        <taxon>Magnoliopsida</taxon>
        <taxon>Liliopsida</taxon>
        <taxon>Poales</taxon>
        <taxon>Poaceae</taxon>
        <taxon>BOP clade</taxon>
        <taxon>Pooideae</taxon>
        <taxon>Triticodae</taxon>
        <taxon>Triticeae</taxon>
        <taxon>Triticinae</taxon>
        <taxon>Triticum</taxon>
    </lineage>
</organism>
<dbReference type="Gramene" id="TraesARI5D03G02979220.1">
    <property type="protein sequence ID" value="TraesARI5D03G02979220.1.CDS1"/>
    <property type="gene ID" value="TraesARI5D03G02979220"/>
</dbReference>
<name>A0A3B6MJ38_WHEAT</name>
<dbReference type="RefSeq" id="XP_044400676.1">
    <property type="nucleotide sequence ID" value="XM_044544741.1"/>
</dbReference>
<dbReference type="Gramene" id="TraesJAG5D03G03026170.1">
    <property type="protein sequence ID" value="TraesJAG5D03G03026170.1.CDS1"/>
    <property type="gene ID" value="TraesJAG5D03G03026170"/>
</dbReference>
<dbReference type="Gramene" id="TraesJUL5D03G03051830.1">
    <property type="protein sequence ID" value="TraesJUL5D03G03051830.1.CDS1"/>
    <property type="gene ID" value="TraesJUL5D03G03051830"/>
</dbReference>
<dbReference type="STRING" id="4565.A0A3B6MJ38"/>
<dbReference type="Gramene" id="TraesCLE_scaffold_002311_01G000500.1">
    <property type="protein sequence ID" value="TraesCLE_scaffold_002311_01G000500.1"/>
    <property type="gene ID" value="TraesCLE_scaffold_002311_01G000500"/>
</dbReference>
<dbReference type="Proteomes" id="UP000019116">
    <property type="component" value="Chromosome 5D"/>
</dbReference>
<feature type="region of interest" description="Disordered" evidence="1">
    <location>
        <begin position="1"/>
        <end position="20"/>
    </location>
</feature>
<keyword evidence="3" id="KW-1185">Reference proteome</keyword>